<protein>
    <submittedName>
        <fullName evidence="1">Uncharacterized protein</fullName>
    </submittedName>
</protein>
<gene>
    <name evidence="1" type="ORF">HPB50_000782</name>
</gene>
<comment type="caution">
    <text evidence="1">The sequence shown here is derived from an EMBL/GenBank/DDBJ whole genome shotgun (WGS) entry which is preliminary data.</text>
</comment>
<dbReference type="EMBL" id="CM023488">
    <property type="protein sequence ID" value="KAH6923385.1"/>
    <property type="molecule type" value="Genomic_DNA"/>
</dbReference>
<reference evidence="1" key="1">
    <citation type="submission" date="2020-05" db="EMBL/GenBank/DDBJ databases">
        <title>Large-scale comparative analyses of tick genomes elucidate their genetic diversity and vector capacities.</title>
        <authorList>
            <person name="Jia N."/>
            <person name="Wang J."/>
            <person name="Shi W."/>
            <person name="Du L."/>
            <person name="Sun Y."/>
            <person name="Zhan W."/>
            <person name="Jiang J."/>
            <person name="Wang Q."/>
            <person name="Zhang B."/>
            <person name="Ji P."/>
            <person name="Sakyi L.B."/>
            <person name="Cui X."/>
            <person name="Yuan T."/>
            <person name="Jiang B."/>
            <person name="Yang W."/>
            <person name="Lam T.T.-Y."/>
            <person name="Chang Q."/>
            <person name="Ding S."/>
            <person name="Wang X."/>
            <person name="Zhu J."/>
            <person name="Ruan X."/>
            <person name="Zhao L."/>
            <person name="Wei J."/>
            <person name="Que T."/>
            <person name="Du C."/>
            <person name="Cheng J."/>
            <person name="Dai P."/>
            <person name="Han X."/>
            <person name="Huang E."/>
            <person name="Gao Y."/>
            <person name="Liu J."/>
            <person name="Shao H."/>
            <person name="Ye R."/>
            <person name="Li L."/>
            <person name="Wei W."/>
            <person name="Wang X."/>
            <person name="Wang C."/>
            <person name="Yang T."/>
            <person name="Huo Q."/>
            <person name="Li W."/>
            <person name="Guo W."/>
            <person name="Chen H."/>
            <person name="Zhou L."/>
            <person name="Ni X."/>
            <person name="Tian J."/>
            <person name="Zhou Y."/>
            <person name="Sheng Y."/>
            <person name="Liu T."/>
            <person name="Pan Y."/>
            <person name="Xia L."/>
            <person name="Li J."/>
            <person name="Zhao F."/>
            <person name="Cao W."/>
        </authorList>
    </citation>
    <scope>NUCLEOTIDE SEQUENCE</scope>
    <source>
        <strain evidence="1">Hyas-2018</strain>
    </source>
</reference>
<accession>A0ACB7RLV1</accession>
<evidence type="ECO:0000313" key="2">
    <source>
        <dbReference type="Proteomes" id="UP000821845"/>
    </source>
</evidence>
<sequence length="149" mass="16702">MPRKSTAPPSLQPLPWSRQRPGPRASTKDVELEGPNAASPDSAERVFNEAVAVHDHHHHRRGHSKSKKLAKEGSGKRHSRKTKEGRQVDAATVATGGELPPTTRTVFNPEAALPVSRVPMWRRLRSRSRALRLRSRSRAIHYRPQLTSH</sequence>
<proteinExistence type="predicted"/>
<dbReference type="Proteomes" id="UP000821845">
    <property type="component" value="Chromosome 8"/>
</dbReference>
<keyword evidence="2" id="KW-1185">Reference proteome</keyword>
<evidence type="ECO:0000313" key="1">
    <source>
        <dbReference type="EMBL" id="KAH6923385.1"/>
    </source>
</evidence>
<organism evidence="1 2">
    <name type="scientific">Hyalomma asiaticum</name>
    <name type="common">Tick</name>
    <dbReference type="NCBI Taxonomy" id="266040"/>
    <lineage>
        <taxon>Eukaryota</taxon>
        <taxon>Metazoa</taxon>
        <taxon>Ecdysozoa</taxon>
        <taxon>Arthropoda</taxon>
        <taxon>Chelicerata</taxon>
        <taxon>Arachnida</taxon>
        <taxon>Acari</taxon>
        <taxon>Parasitiformes</taxon>
        <taxon>Ixodida</taxon>
        <taxon>Ixodoidea</taxon>
        <taxon>Ixodidae</taxon>
        <taxon>Hyalomminae</taxon>
        <taxon>Hyalomma</taxon>
    </lineage>
</organism>
<name>A0ACB7RLV1_HYAAI</name>